<dbReference type="InterPro" id="IPR010057">
    <property type="entry name" value="Transcription_activator_Rgg_C"/>
</dbReference>
<dbReference type="InterPro" id="IPR001387">
    <property type="entry name" value="Cro/C1-type_HTH"/>
</dbReference>
<dbReference type="EMBL" id="JAAYVO010000080">
    <property type="protein sequence ID" value="NLH35603.1"/>
    <property type="molecule type" value="Genomic_DNA"/>
</dbReference>
<dbReference type="InterPro" id="IPR010982">
    <property type="entry name" value="Lambda_DNA-bd_dom_sf"/>
</dbReference>
<dbReference type="PROSITE" id="PS50943">
    <property type="entry name" value="HTH_CROC1"/>
    <property type="match status" value="1"/>
</dbReference>
<dbReference type="SUPFAM" id="SSF47413">
    <property type="entry name" value="lambda repressor-like DNA-binding domains"/>
    <property type="match status" value="1"/>
</dbReference>
<name>A0A847J427_9LACT</name>
<dbReference type="PANTHER" id="PTHR37038">
    <property type="entry name" value="TRANSCRIPTIONAL REGULATOR-RELATED"/>
    <property type="match status" value="1"/>
</dbReference>
<dbReference type="InterPro" id="IPR053163">
    <property type="entry name" value="HTH-type_regulator_Rgg"/>
</dbReference>
<evidence type="ECO:0000313" key="2">
    <source>
        <dbReference type="EMBL" id="NLH35603.1"/>
    </source>
</evidence>
<accession>A0A847J427</accession>
<feature type="domain" description="HTH cro/C1-type" evidence="1">
    <location>
        <begin position="17"/>
        <end position="70"/>
    </location>
</feature>
<dbReference type="Pfam" id="PF21259">
    <property type="entry name" value="Rgg_C"/>
    <property type="match status" value="1"/>
</dbReference>
<dbReference type="InterPro" id="IPR011990">
    <property type="entry name" value="TPR-like_helical_dom_sf"/>
</dbReference>
<evidence type="ECO:0000259" key="1">
    <source>
        <dbReference type="PROSITE" id="PS50943"/>
    </source>
</evidence>
<protein>
    <submittedName>
        <fullName evidence="2">Helix-turn-helix domain-containing protein</fullName>
    </submittedName>
</protein>
<organism evidence="2 3">
    <name type="scientific">Pseudolactococcus chungangensis</name>
    <dbReference type="NCBI Taxonomy" id="451457"/>
    <lineage>
        <taxon>Bacteria</taxon>
        <taxon>Bacillati</taxon>
        <taxon>Bacillota</taxon>
        <taxon>Bacilli</taxon>
        <taxon>Lactobacillales</taxon>
        <taxon>Streptococcaceae</taxon>
        <taxon>Pseudolactococcus</taxon>
    </lineage>
</organism>
<dbReference type="Proteomes" id="UP000559962">
    <property type="component" value="Unassembled WGS sequence"/>
</dbReference>
<dbReference type="Gene3D" id="1.25.40.10">
    <property type="entry name" value="Tetratricopeptide repeat domain"/>
    <property type="match status" value="1"/>
</dbReference>
<gene>
    <name evidence="2" type="ORF">GX453_06225</name>
</gene>
<comment type="caution">
    <text evidence="2">The sequence shown here is derived from an EMBL/GenBank/DDBJ whole genome shotgun (WGS) entry which is preliminary data.</text>
</comment>
<reference evidence="2 3" key="1">
    <citation type="journal article" date="2020" name="Biotechnol. Biofuels">
        <title>New insights from the biogas microbiome by comprehensive genome-resolved metagenomics of nearly 1600 species originating from multiple anaerobic digesters.</title>
        <authorList>
            <person name="Campanaro S."/>
            <person name="Treu L."/>
            <person name="Rodriguez-R L.M."/>
            <person name="Kovalovszki A."/>
            <person name="Ziels R.M."/>
            <person name="Maus I."/>
            <person name="Zhu X."/>
            <person name="Kougias P.G."/>
            <person name="Basile A."/>
            <person name="Luo G."/>
            <person name="Schluter A."/>
            <person name="Konstantinidis K.T."/>
            <person name="Angelidaki I."/>
        </authorList>
    </citation>
    <scope>NUCLEOTIDE SEQUENCE [LARGE SCALE GENOMIC DNA]</scope>
    <source>
        <strain evidence="2">AS27yjCOA_61</strain>
    </source>
</reference>
<dbReference type="SMART" id="SM00530">
    <property type="entry name" value="HTH_XRE"/>
    <property type="match status" value="1"/>
</dbReference>
<dbReference type="Pfam" id="PF01381">
    <property type="entry name" value="HTH_3"/>
    <property type="match status" value="1"/>
</dbReference>
<proteinExistence type="predicted"/>
<evidence type="ECO:0000313" key="3">
    <source>
        <dbReference type="Proteomes" id="UP000559962"/>
    </source>
</evidence>
<dbReference type="CDD" id="cd00093">
    <property type="entry name" value="HTH_XRE"/>
    <property type="match status" value="1"/>
</dbReference>
<sequence length="197" mass="22975">MKKDYFEDEISHVREIFKALRKARGYTQTDVSDDVVSKSLISKFENGTAMLAADKLLHIISKLNMTPNEFVSVLNHYQPDRMQQLYNTLNQIRFSGLQGIEQSEKLIIEGTTDKFEILSNIMIKSVLQDVTGKQYVSKVERNIVGDYLNGLDNWTEFEIKLLYYACPILDRGDFRWFGEILIDRQIFMMVLINVCLW</sequence>
<dbReference type="GO" id="GO:0003677">
    <property type="term" value="F:DNA binding"/>
    <property type="evidence" value="ECO:0007669"/>
    <property type="project" value="InterPro"/>
</dbReference>
<dbReference type="AlphaFoldDB" id="A0A847J427"/>